<comment type="function">
    <text evidence="9">Required for replicative DNA synthesis. This DNA polymerase also exhibits 3' to 5' exonuclease activity.</text>
</comment>
<reference evidence="11 12" key="1">
    <citation type="submission" date="2017-06" db="EMBL/GenBank/DDBJ databases">
        <title>Draft Genome Sequence of Natranaerobius trueperi halophilic, alkalithermophilic bacteria from soda lakes.</title>
        <authorList>
            <person name="Zhao B."/>
        </authorList>
    </citation>
    <scope>NUCLEOTIDE SEQUENCE [LARGE SCALE GENOMIC DNA]</scope>
    <source>
        <strain evidence="11 12">DSM 18760</strain>
    </source>
</reference>
<dbReference type="InterPro" id="IPR004013">
    <property type="entry name" value="PHP_dom"/>
</dbReference>
<evidence type="ECO:0000313" key="11">
    <source>
        <dbReference type="EMBL" id="OWZ84271.1"/>
    </source>
</evidence>
<dbReference type="InterPro" id="IPR040982">
    <property type="entry name" value="DNA_pol3_finger"/>
</dbReference>
<dbReference type="InterPro" id="IPR003141">
    <property type="entry name" value="Pol/His_phosphatase_N"/>
</dbReference>
<evidence type="ECO:0000256" key="1">
    <source>
        <dbReference type="ARBA" id="ARBA00004496"/>
    </source>
</evidence>
<dbReference type="HAMAP" id="MF_00356">
    <property type="entry name" value="DNApol_PolC"/>
    <property type="match status" value="1"/>
</dbReference>
<keyword evidence="9" id="KW-0540">Nuclease</keyword>
<keyword evidence="6 9" id="KW-0239">DNA-directed DNA polymerase</keyword>
<dbReference type="Proteomes" id="UP000214588">
    <property type="component" value="Unassembled WGS sequence"/>
</dbReference>
<evidence type="ECO:0000256" key="4">
    <source>
        <dbReference type="ARBA" id="ARBA00022705"/>
    </source>
</evidence>
<dbReference type="Gene3D" id="2.40.50.140">
    <property type="entry name" value="Nucleic acid-binding proteins"/>
    <property type="match status" value="1"/>
</dbReference>
<dbReference type="Pfam" id="PF07733">
    <property type="entry name" value="DNA_pol3_alpha"/>
    <property type="match status" value="2"/>
</dbReference>
<dbReference type="Gene3D" id="3.30.1900.20">
    <property type="match status" value="2"/>
</dbReference>
<dbReference type="AlphaFoldDB" id="A0A226BZC6"/>
<keyword evidence="4 9" id="KW-0235">DNA replication</keyword>
<dbReference type="GO" id="GO:0003677">
    <property type="term" value="F:DNA binding"/>
    <property type="evidence" value="ECO:0007669"/>
    <property type="project" value="UniProtKB-UniRule"/>
</dbReference>
<dbReference type="Pfam" id="PF17657">
    <property type="entry name" value="DNA_pol3_finger"/>
    <property type="match status" value="1"/>
</dbReference>
<dbReference type="InterPro" id="IPR012340">
    <property type="entry name" value="NA-bd_OB-fold"/>
</dbReference>
<comment type="catalytic activity">
    <reaction evidence="8 9">
        <text>DNA(n) + a 2'-deoxyribonucleoside 5'-triphosphate = DNA(n+1) + diphosphate</text>
        <dbReference type="Rhea" id="RHEA:22508"/>
        <dbReference type="Rhea" id="RHEA-COMP:17339"/>
        <dbReference type="Rhea" id="RHEA-COMP:17340"/>
        <dbReference type="ChEBI" id="CHEBI:33019"/>
        <dbReference type="ChEBI" id="CHEBI:61560"/>
        <dbReference type="ChEBI" id="CHEBI:173112"/>
        <dbReference type="EC" id="2.7.7.7"/>
    </reaction>
</comment>
<sequence length="1204" mass="136701">MAAEQLIPNILKEYVVKCIVDPPKNRWVLLINPNEKITQDFLSKLHETLLESINSLKEVSFIFVTKQQSFDEFFNLNKPLLENYLSKYYPSAYSCIHDIDFSSDEDIVNINFRNKTNMEIARKKDFQKLVKDYFAIGYSNKVTIQLNDLNIKEENEKQDNENIKYITDINDYNDTAKASHKPKVGQVILGKEIKTEESQIEEVDDEEKSITLRGKVFDLQCRELRSGRTLVIFNITDYTDSIGIKVFLNEDQTTPDLLEKGKWVKIRGPVKTDNFTQELTVFANDISLSSDPLVRGDDCEEKRIELHSHTRMSTLDATCSASELVDLAYEWGHKAIAITDHGVVQSFPEAFEAAKDRDIKVLYGVEAYLVDDEENYKGKSYHCIILVKNYQGLQDLYRLITKSHLEFFYRQPRIPKKYLEEVRDNLIIGSACERGEVIQAILTGKSESEVKDIASFYDYLEIQPKGNNEFLIRNETFSCEEDLENLMKQVVEIAKELDKPFCATGDVHFLHPWDKNYRKILMAGQGFDDLTQPPLYMKTTEEMLQEFEYLEEDARKAVIDNPNHVEAQVEEKLVPVPQDLFTPNIPGSEEQITNMAYEKARKLYGEELPEIVESRLESELKSIVDQGYAVIYLISHKLVKKSLDDGYLVGSRGSVGSSLVATMTDITEVNPLPPHYRCPSCKYNKFIQDGSAGSGVDLPDQNCSECGTNLEKDGHDIPFAVFMGFHGEKVPDIDLNFSGEYQPIAHEYTEELFGSDCVFKAGTIGTIADKTAYGFVKGYLSDNDLHYRQAEVNRLVSGCTGVKRTTGQHPGGLMIVPSDRDIHEFCPVQRPADDTNTEVRTTHFDYNAISDRLLKLDILGHDVPTIIHMLESMTGVDPLEISLDDPDTVKIFSSAKPLGVSEDDIDCQVGTLGIPEFGTRFVRQMLEDTKPATFSELVRISGLSHGTDVWLNNAQDMIAEGTAELSDVISTRDDIMVYLMYKGVDRKDAFTIMEKVRKGKGLSDELKQKMKDAEVPEWYLESCLKIKYLFPKAHAVAYTMMSFRIAYYKVFYPSAFYATFFSVKTDDFNADLIVKGLEVVNNKIESINEKGVSAPPKEKSELVVLEVAREMFHRGVKVLPVCIYESDSKKFKLDEKGNLRPPLVTLAGLGLSVAKQIVKAREEREFTSVEDLRKRGKVSKSVLEVLRNHGCLVDLPETDQLTLF</sequence>
<dbReference type="GO" id="GO:0008408">
    <property type="term" value="F:3'-5' exonuclease activity"/>
    <property type="evidence" value="ECO:0007669"/>
    <property type="project" value="UniProtKB-UniRule"/>
</dbReference>
<evidence type="ECO:0000256" key="8">
    <source>
        <dbReference type="ARBA" id="ARBA00049244"/>
    </source>
</evidence>
<gene>
    <name evidence="9" type="primary">polC</name>
    <name evidence="11" type="ORF">CDO51_04225</name>
</gene>
<organism evidence="11 12">
    <name type="scientific">Natranaerobius trueperi</name>
    <dbReference type="NCBI Taxonomy" id="759412"/>
    <lineage>
        <taxon>Bacteria</taxon>
        <taxon>Bacillati</taxon>
        <taxon>Bacillota</taxon>
        <taxon>Clostridia</taxon>
        <taxon>Natranaerobiales</taxon>
        <taxon>Natranaerobiaceae</taxon>
        <taxon>Natranaerobius</taxon>
    </lineage>
</organism>
<dbReference type="GO" id="GO:0006261">
    <property type="term" value="P:DNA-templated DNA replication"/>
    <property type="evidence" value="ECO:0007669"/>
    <property type="project" value="UniProtKB-UniRule"/>
</dbReference>
<dbReference type="CDD" id="cd04484">
    <property type="entry name" value="polC_OBF"/>
    <property type="match status" value="1"/>
</dbReference>
<dbReference type="InterPro" id="IPR004365">
    <property type="entry name" value="NA-bd_OB_tRNA"/>
</dbReference>
<dbReference type="RefSeq" id="WP_089023056.1">
    <property type="nucleotide sequence ID" value="NZ_NIQC01000006.1"/>
</dbReference>
<evidence type="ECO:0000256" key="9">
    <source>
        <dbReference type="HAMAP-Rule" id="MF_00356"/>
    </source>
</evidence>
<evidence type="ECO:0000256" key="6">
    <source>
        <dbReference type="ARBA" id="ARBA00022932"/>
    </source>
</evidence>
<dbReference type="Pfam" id="PF01336">
    <property type="entry name" value="tRNA_anti-codon"/>
    <property type="match status" value="1"/>
</dbReference>
<dbReference type="EC" id="2.7.7.7" evidence="9"/>
<evidence type="ECO:0000256" key="2">
    <source>
        <dbReference type="ARBA" id="ARBA00022679"/>
    </source>
</evidence>
<dbReference type="EMBL" id="NIQC01000006">
    <property type="protein sequence ID" value="OWZ84271.1"/>
    <property type="molecule type" value="Genomic_DNA"/>
</dbReference>
<dbReference type="InterPro" id="IPR016195">
    <property type="entry name" value="Pol/histidinol_Pase-like"/>
</dbReference>
<proteinExistence type="inferred from homology"/>
<evidence type="ECO:0000256" key="3">
    <source>
        <dbReference type="ARBA" id="ARBA00022695"/>
    </source>
</evidence>
<comment type="caution">
    <text evidence="11">The sequence shown here is derived from an EMBL/GenBank/DDBJ whole genome shotgun (WGS) entry which is preliminary data.</text>
</comment>
<dbReference type="GO" id="GO:0003887">
    <property type="term" value="F:DNA-directed DNA polymerase activity"/>
    <property type="evidence" value="ECO:0007669"/>
    <property type="project" value="UniProtKB-UniRule"/>
</dbReference>
<keyword evidence="3 9" id="KW-0548">Nucleotidyltransferase</keyword>
<dbReference type="SUPFAM" id="SSF50249">
    <property type="entry name" value="Nucleic acid-binding proteins"/>
    <property type="match status" value="1"/>
</dbReference>
<evidence type="ECO:0000313" key="12">
    <source>
        <dbReference type="Proteomes" id="UP000214588"/>
    </source>
</evidence>
<evidence type="ECO:0000256" key="7">
    <source>
        <dbReference type="ARBA" id="ARBA00025611"/>
    </source>
</evidence>
<dbReference type="GO" id="GO:0005737">
    <property type="term" value="C:cytoplasm"/>
    <property type="evidence" value="ECO:0007669"/>
    <property type="project" value="UniProtKB-SubCell"/>
</dbReference>
<dbReference type="Gene3D" id="1.10.150.700">
    <property type="entry name" value="PolC, middle finger domain"/>
    <property type="match status" value="1"/>
</dbReference>
<accession>A0A226BZC6</accession>
<dbReference type="Gene3D" id="1.10.150.870">
    <property type="match status" value="1"/>
</dbReference>
<feature type="domain" description="Polymerase/histidinol phosphatase N-terminal" evidence="10">
    <location>
        <begin position="304"/>
        <end position="371"/>
    </location>
</feature>
<dbReference type="InterPro" id="IPR004805">
    <property type="entry name" value="DnaE2/DnaE/PolC"/>
</dbReference>
<comment type="similarity">
    <text evidence="9">Belongs to the DNA polymerase type-C family. PolC subfamily.</text>
</comment>
<evidence type="ECO:0000259" key="10">
    <source>
        <dbReference type="SMART" id="SM00481"/>
    </source>
</evidence>
<keyword evidence="5 9" id="KW-0269">Exonuclease</keyword>
<dbReference type="CDD" id="cd07435">
    <property type="entry name" value="PHP_PolIIIA_POLC"/>
    <property type="match status" value="1"/>
</dbReference>
<evidence type="ECO:0000256" key="5">
    <source>
        <dbReference type="ARBA" id="ARBA00022839"/>
    </source>
</evidence>
<dbReference type="NCBIfam" id="TIGR01405">
    <property type="entry name" value="polC_Gram_pos"/>
    <property type="match status" value="1"/>
</dbReference>
<comment type="function">
    <text evidence="7">DNA polymerase III is a complex, multichain enzyme responsible for most of the replicative synthesis in bacteria. This DNA polymerase also exhibits 3' to 5' exonuclease activity. The alpha chain is the DNA polymerase.</text>
</comment>
<dbReference type="SUPFAM" id="SSF89550">
    <property type="entry name" value="PHP domain-like"/>
    <property type="match status" value="1"/>
</dbReference>
<dbReference type="Gene3D" id="3.20.20.140">
    <property type="entry name" value="Metal-dependent hydrolases"/>
    <property type="match status" value="1"/>
</dbReference>
<dbReference type="Pfam" id="PF02811">
    <property type="entry name" value="PHP"/>
    <property type="match status" value="1"/>
</dbReference>
<dbReference type="NCBIfam" id="NF001688">
    <property type="entry name" value="PRK00448.1"/>
    <property type="match status" value="1"/>
</dbReference>
<dbReference type="PANTHER" id="PTHR32294">
    <property type="entry name" value="DNA POLYMERASE III SUBUNIT ALPHA"/>
    <property type="match status" value="1"/>
</dbReference>
<dbReference type="InterPro" id="IPR011708">
    <property type="entry name" value="DNA_pol3_alpha_NTPase_dom"/>
</dbReference>
<dbReference type="PANTHER" id="PTHR32294:SF5">
    <property type="entry name" value="DNA POLYMERASE III POLC-TYPE"/>
    <property type="match status" value="1"/>
</dbReference>
<protein>
    <recommendedName>
        <fullName evidence="9">DNA polymerase III PolC-type</fullName>
        <shortName evidence="9">PolIII</shortName>
        <ecNumber evidence="9">2.7.7.7</ecNumber>
    </recommendedName>
</protein>
<dbReference type="Pfam" id="PF14579">
    <property type="entry name" value="HHH_6"/>
    <property type="match status" value="1"/>
</dbReference>
<keyword evidence="12" id="KW-1185">Reference proteome</keyword>
<dbReference type="InterPro" id="IPR044923">
    <property type="entry name" value="PolC_middle_finger_sf"/>
</dbReference>
<keyword evidence="9" id="KW-0378">Hydrolase</keyword>
<dbReference type="Gene3D" id="6.10.140.1510">
    <property type="match status" value="1"/>
</dbReference>
<keyword evidence="2 9" id="KW-0808">Transferase</keyword>
<dbReference type="InterPro" id="IPR029460">
    <property type="entry name" value="DNAPol_HHH"/>
</dbReference>
<dbReference type="OrthoDB" id="9804290at2"/>
<dbReference type="SMART" id="SM00481">
    <property type="entry name" value="POLIIIAc"/>
    <property type="match status" value="1"/>
</dbReference>
<comment type="subcellular location">
    <subcellularLocation>
        <location evidence="1 9">Cytoplasm</location>
    </subcellularLocation>
</comment>
<dbReference type="InterPro" id="IPR006308">
    <property type="entry name" value="Pol_III_a_PolC-type_gram_pos"/>
</dbReference>
<name>A0A226BZC6_9FIRM</name>
<keyword evidence="9" id="KW-0963">Cytoplasm</keyword>